<dbReference type="EMBL" id="QYUP01000113">
    <property type="protein sequence ID" value="RJG15726.1"/>
    <property type="molecule type" value="Genomic_DNA"/>
</dbReference>
<dbReference type="Gene3D" id="2.30.110.50">
    <property type="match status" value="1"/>
</dbReference>
<evidence type="ECO:0000313" key="5">
    <source>
        <dbReference type="EMBL" id="RJG15726.1"/>
    </source>
</evidence>
<dbReference type="Gene3D" id="2.40.50.230">
    <property type="entry name" value="Gp5 N-terminal domain"/>
    <property type="match status" value="1"/>
</dbReference>
<reference evidence="5 6" key="1">
    <citation type="submission" date="2018-09" db="EMBL/GenBank/DDBJ databases">
        <authorList>
            <person name="Zhu H."/>
        </authorList>
    </citation>
    <scope>NUCLEOTIDE SEQUENCE [LARGE SCALE GENOMIC DNA]</scope>
    <source>
        <strain evidence="5 6">K1S02-61</strain>
    </source>
</reference>
<dbReference type="NCBIfam" id="TIGR01646">
    <property type="entry name" value="vgr_GE"/>
    <property type="match status" value="1"/>
</dbReference>
<feature type="domain" description="DUF2345" evidence="3">
    <location>
        <begin position="695"/>
        <end position="837"/>
    </location>
</feature>
<dbReference type="Pfam" id="PF10106">
    <property type="entry name" value="DUF2345"/>
    <property type="match status" value="1"/>
</dbReference>
<accession>A0A418XSX6</accession>
<dbReference type="SUPFAM" id="SSF69349">
    <property type="entry name" value="Phage fibre proteins"/>
    <property type="match status" value="1"/>
</dbReference>
<dbReference type="Pfam" id="PF13296">
    <property type="entry name" value="T6SS_Vgr"/>
    <property type="match status" value="1"/>
</dbReference>
<dbReference type="Pfam" id="PF05954">
    <property type="entry name" value="Phage_GPD"/>
    <property type="match status" value="1"/>
</dbReference>
<dbReference type="InterPro" id="IPR018769">
    <property type="entry name" value="VgrG2_DUF2345"/>
</dbReference>
<dbReference type="InterPro" id="IPR028244">
    <property type="entry name" value="T6SS_Rhs_Vgr_dom"/>
</dbReference>
<protein>
    <submittedName>
        <fullName evidence="5">Type VI secretion system tip protein VgrG</fullName>
    </submittedName>
</protein>
<organism evidence="5 6">
    <name type="scientific">Massilia cavernae</name>
    <dbReference type="NCBI Taxonomy" id="2320864"/>
    <lineage>
        <taxon>Bacteria</taxon>
        <taxon>Pseudomonadati</taxon>
        <taxon>Pseudomonadota</taxon>
        <taxon>Betaproteobacteria</taxon>
        <taxon>Burkholderiales</taxon>
        <taxon>Oxalobacteraceae</taxon>
        <taxon>Telluria group</taxon>
        <taxon>Massilia</taxon>
    </lineage>
</organism>
<evidence type="ECO:0000259" key="2">
    <source>
        <dbReference type="Pfam" id="PF04717"/>
    </source>
</evidence>
<name>A0A418XSX6_9BURK</name>
<evidence type="ECO:0000313" key="6">
    <source>
        <dbReference type="Proteomes" id="UP000284006"/>
    </source>
</evidence>
<gene>
    <name evidence="5" type="ORF">D3872_12540</name>
</gene>
<dbReference type="Pfam" id="PF04717">
    <property type="entry name" value="Phage_base_V"/>
    <property type="match status" value="1"/>
</dbReference>
<dbReference type="InterPro" id="IPR006531">
    <property type="entry name" value="Gp5/Vgr_OB"/>
</dbReference>
<proteinExistence type="inferred from homology"/>
<dbReference type="SUPFAM" id="SSF69279">
    <property type="entry name" value="Phage tail proteins"/>
    <property type="match status" value="2"/>
</dbReference>
<dbReference type="RefSeq" id="WP_119811081.1">
    <property type="nucleotide sequence ID" value="NZ_QYUP01000113.1"/>
</dbReference>
<comment type="similarity">
    <text evidence="1">Belongs to the VgrG protein family.</text>
</comment>
<dbReference type="Gene3D" id="4.10.220.110">
    <property type="match status" value="1"/>
</dbReference>
<dbReference type="NCBIfam" id="TIGR03361">
    <property type="entry name" value="VI_Rhs_Vgr"/>
    <property type="match status" value="1"/>
</dbReference>
<sequence length="915" mass="100325">MTFDQFQASLKGVTGANRPLRLRLSGESGTVDDLLLVKHAHGVETMCGGIEYHLLCVASTAGLPLKQFSAAAVELQLVTDRGHLRSICGIVSQAAEGESDGGFATYQLVVRDALALMEPRVNTRVFRNASEIDITETILREWLQNNPVLARAFDFKLMHLKSYPPREFTMQYNESDAAFLRRLWKRRGLAWFFQAGNASDLRSNETAGHTLVLFDMPQALAQNAAETVRYHRDDGTETRDSITAWHALRSLTAGRVTRHSWDYMKSSATECEETSRNHQGALGNQFAASLDEYVVDVPHAGDNASDHLSLATLRMQRHEYEAKYFEAESSVRDLCVGQWIGVSGHVEIDTHPPEEREFVVTELQVDAENNLPKSLNDRLNRLFSINKWRVSDGGLAQASKERGVRYTNRFSCVRRGIPIVSAYDPRIDLPRTEMQSVIVVGPSDEEVYCDEHGRVKVRFPACRPADHTHAQGAGASDTDADSAWIRVASSWAGDQYGEISLPRAGDECLVTFLCGDPDKPVITGRVHGRNTPPPTFTHCGTLPGNRFLSGIKSREVKGRRYNQLRLDDTPGQINAQLASEHGHSQLNLGHLMHPRRDGKGEPRGEGAELRSDEHLALRAAKGMLLTAWQRLNATDSQLARAEFLSLMEECLEQCRTLGNYAADNHALPLDGEPQADLHSKFKRWESGSNTSPEGQNGGAALVGVTAPEGISFATPQAVVSYAGTNLDNVAQQHMQLTAGQRFNLNAGKGISLFAHHDGIKAIAHHGKFVIQSQHDDTEVNSAKNVKVTATDGKVVVMAKEIQLIAEDGSFIKIGGGISLGTKGDIKQQAANFPFSGPTTMQTELPTFEGGGATQKFVLKYDAHGDDAVIAPNRKFEIDMTDGSTISGISDDAGNTDLLERDAVHIANVRILSETK</sequence>
<dbReference type="AlphaFoldDB" id="A0A418XSX6"/>
<dbReference type="SUPFAM" id="SSF69255">
    <property type="entry name" value="gp5 N-terminal domain-like"/>
    <property type="match status" value="1"/>
</dbReference>
<evidence type="ECO:0000256" key="1">
    <source>
        <dbReference type="ARBA" id="ARBA00005558"/>
    </source>
</evidence>
<dbReference type="InterPro" id="IPR017847">
    <property type="entry name" value="T6SS_RhsGE_Vgr_subset"/>
</dbReference>
<evidence type="ECO:0000259" key="4">
    <source>
        <dbReference type="Pfam" id="PF13296"/>
    </source>
</evidence>
<feature type="domain" description="Gp5/Type VI secretion system Vgr protein OB-fold" evidence="2">
    <location>
        <begin position="477"/>
        <end position="526"/>
    </location>
</feature>
<comment type="caution">
    <text evidence="5">The sequence shown here is derived from an EMBL/GenBank/DDBJ whole genome shotgun (WGS) entry which is preliminary data.</text>
</comment>
<dbReference type="Gene3D" id="3.55.50.10">
    <property type="entry name" value="Baseplate protein-like domains"/>
    <property type="match status" value="1"/>
</dbReference>
<evidence type="ECO:0000259" key="3">
    <source>
        <dbReference type="Pfam" id="PF10106"/>
    </source>
</evidence>
<dbReference type="Proteomes" id="UP000284006">
    <property type="component" value="Unassembled WGS sequence"/>
</dbReference>
<keyword evidence="6" id="KW-1185">Reference proteome</keyword>
<dbReference type="InterPro" id="IPR006533">
    <property type="entry name" value="T6SS_Vgr_RhsGE"/>
</dbReference>
<dbReference type="InterPro" id="IPR037026">
    <property type="entry name" value="Vgr_OB-fold_dom_sf"/>
</dbReference>
<dbReference type="OrthoDB" id="1907165at2"/>
<feature type="domain" description="Putative type VI secretion system Rhs element associated Vgr" evidence="4">
    <location>
        <begin position="554"/>
        <end position="661"/>
    </location>
</feature>